<dbReference type="AlphaFoldDB" id="A0A380GYK1"/>
<dbReference type="Proteomes" id="UP000254100">
    <property type="component" value="Unassembled WGS sequence"/>
</dbReference>
<keyword evidence="1" id="KW-1133">Transmembrane helix</keyword>
<proteinExistence type="predicted"/>
<name>A0A380GYK1_9STAP</name>
<evidence type="ECO:0000256" key="1">
    <source>
        <dbReference type="SAM" id="Phobius"/>
    </source>
</evidence>
<dbReference type="InterPro" id="IPR046664">
    <property type="entry name" value="DUF6773"/>
</dbReference>
<keyword evidence="1" id="KW-0472">Membrane</keyword>
<sequence length="173" mass="20353">MMGTKQELFNTFNGESVKDEFEIQHSREILAGNFVWFFWGLIILLNLSMWPKIFFQQNFTIEALGLLLFLGLTITIEVRLKKYRAAQIEVDDPQSYKNMCKKLRHTSVYFGLAMMATMTVVNILLYFAFSVDQAFYEYLIRNSAITFVFAVISGFVIYFYSKKKLDRTYQDED</sequence>
<dbReference type="EMBL" id="UHDT01000001">
    <property type="protein sequence ID" value="SUM58268.1"/>
    <property type="molecule type" value="Genomic_DNA"/>
</dbReference>
<evidence type="ECO:0000313" key="3">
    <source>
        <dbReference type="Proteomes" id="UP000254100"/>
    </source>
</evidence>
<keyword evidence="1" id="KW-0812">Transmembrane</keyword>
<evidence type="ECO:0000313" key="2">
    <source>
        <dbReference type="EMBL" id="SUM58268.1"/>
    </source>
</evidence>
<feature type="transmembrane region" description="Helical" evidence="1">
    <location>
        <begin position="107"/>
        <end position="127"/>
    </location>
</feature>
<feature type="transmembrane region" description="Helical" evidence="1">
    <location>
        <begin position="34"/>
        <end position="53"/>
    </location>
</feature>
<feature type="transmembrane region" description="Helical" evidence="1">
    <location>
        <begin position="139"/>
        <end position="160"/>
    </location>
</feature>
<evidence type="ECO:0008006" key="4">
    <source>
        <dbReference type="Google" id="ProtNLM"/>
    </source>
</evidence>
<dbReference type="Pfam" id="PF20563">
    <property type="entry name" value="DUF6773"/>
    <property type="match status" value="1"/>
</dbReference>
<protein>
    <recommendedName>
        <fullName evidence="4">DUF3278 domain-containing protein</fullName>
    </recommendedName>
</protein>
<organism evidence="2 3">
    <name type="scientific">Staphylococcus microti</name>
    <dbReference type="NCBI Taxonomy" id="569857"/>
    <lineage>
        <taxon>Bacteria</taxon>
        <taxon>Bacillati</taxon>
        <taxon>Bacillota</taxon>
        <taxon>Bacilli</taxon>
        <taxon>Bacillales</taxon>
        <taxon>Staphylococcaceae</taxon>
        <taxon>Staphylococcus</taxon>
    </lineage>
</organism>
<gene>
    <name evidence="2" type="ORF">NCTC13832_02016</name>
</gene>
<reference evidence="2 3" key="1">
    <citation type="submission" date="2018-06" db="EMBL/GenBank/DDBJ databases">
        <authorList>
            <consortium name="Pathogen Informatics"/>
            <person name="Doyle S."/>
        </authorList>
    </citation>
    <scope>NUCLEOTIDE SEQUENCE [LARGE SCALE GENOMIC DNA]</scope>
    <source>
        <strain evidence="2 3">NCTC13832</strain>
    </source>
</reference>
<feature type="transmembrane region" description="Helical" evidence="1">
    <location>
        <begin position="59"/>
        <end position="78"/>
    </location>
</feature>
<accession>A0A380GYK1</accession>